<dbReference type="InterPro" id="IPR000160">
    <property type="entry name" value="GGDEF_dom"/>
</dbReference>
<dbReference type="InterPro" id="IPR050469">
    <property type="entry name" value="Diguanylate_Cyclase"/>
</dbReference>
<evidence type="ECO:0000313" key="3">
    <source>
        <dbReference type="EMBL" id="NJC70874.1"/>
    </source>
</evidence>
<dbReference type="RefSeq" id="WP_167925772.1">
    <property type="nucleotide sequence ID" value="NZ_JAATVY010000008.1"/>
</dbReference>
<keyword evidence="1" id="KW-0472">Membrane</keyword>
<accession>A0ABX0XXV7</accession>
<feature type="transmembrane region" description="Helical" evidence="1">
    <location>
        <begin position="389"/>
        <end position="408"/>
    </location>
</feature>
<dbReference type="NCBIfam" id="TIGR00254">
    <property type="entry name" value="GGDEF"/>
    <property type="match status" value="2"/>
</dbReference>
<dbReference type="PANTHER" id="PTHR45138:SF9">
    <property type="entry name" value="DIGUANYLATE CYCLASE DGCM-RELATED"/>
    <property type="match status" value="1"/>
</dbReference>
<dbReference type="Gene3D" id="3.30.70.270">
    <property type="match status" value="2"/>
</dbReference>
<dbReference type="PANTHER" id="PTHR45138">
    <property type="entry name" value="REGULATORY COMPONENTS OF SENSORY TRANSDUCTION SYSTEM"/>
    <property type="match status" value="1"/>
</dbReference>
<feature type="domain" description="GGDEF" evidence="2">
    <location>
        <begin position="555"/>
        <end position="676"/>
    </location>
</feature>
<protein>
    <submittedName>
        <fullName evidence="3">GGDEF domain-containing protein</fullName>
    </submittedName>
</protein>
<organism evidence="3 4">
    <name type="scientific">Planosporangium thailandense</name>
    <dbReference type="NCBI Taxonomy" id="765197"/>
    <lineage>
        <taxon>Bacteria</taxon>
        <taxon>Bacillati</taxon>
        <taxon>Actinomycetota</taxon>
        <taxon>Actinomycetes</taxon>
        <taxon>Micromonosporales</taxon>
        <taxon>Micromonosporaceae</taxon>
        <taxon>Planosporangium</taxon>
    </lineage>
</organism>
<dbReference type="PROSITE" id="PS50887">
    <property type="entry name" value="GGDEF"/>
    <property type="match status" value="2"/>
</dbReference>
<dbReference type="Proteomes" id="UP000722989">
    <property type="component" value="Unassembled WGS sequence"/>
</dbReference>
<feature type="transmembrane region" description="Helical" evidence="1">
    <location>
        <begin position="150"/>
        <end position="171"/>
    </location>
</feature>
<sequence>MTPADPTVTPPDPLSRQVRAIRVSNVYSAVGPVIALGYVLGTLGQPHRPTMLAVLAAMLAVAALGWWQAKTIARSRLRVPIQLSGVVANLASSALLGLLDGGIASPLGDLIPFSLVFFAILVPPRLYAGVAALSLAAYWSVVQFGDPAPAGYAVAHVLGFLGTGYLCLWHAGLVARLRRRLVELSRIDPLTGCLNRRGFDQRLERKLAAGTPMTLVLVDLDRFKDVNDTYGHRTGDRLLSWAGRTLTDALRAPGAVGRLGGDEFAVIVGDTGPDAAAAVVERLRDAMQVAATASFGHASFPADAYTMEEVKRIADERLYADKARPDRRAPSADQVAAARVPVERRVPAPVAPGERRRHSIADTGRMAVMMGVIGLQYVAFFATHHPHRLGMALLSVFGGMVGLGIIAMTGWLSRSPAARMVINLAAVVLFAIMASVAILDGGVSAPTGVGLLMAMPLLALGTRARAVLPALTAASLLYLGIAVFAGTSSGWYAATHLAGAVAASLACALQGWSAARQRALVDQLSRIDPLTGCLNRRGFEERFTAELTAARSSGRHVTLLILDLDGFKQTNDSGGHAAGDELLRWVGRTLRDGVRPDDDVVGRLGGDEFVVLVVGGDADTVTARLRAALNVRASVSIGAATLWRDGHDFDTLYARADARLYAEKAQRPYASAPVEN</sequence>
<dbReference type="SMART" id="SM00267">
    <property type="entry name" value="GGDEF"/>
    <property type="match status" value="2"/>
</dbReference>
<dbReference type="CDD" id="cd01949">
    <property type="entry name" value="GGDEF"/>
    <property type="match status" value="2"/>
</dbReference>
<keyword evidence="1" id="KW-0812">Transmembrane</keyword>
<feature type="transmembrane region" description="Helical" evidence="1">
    <location>
        <begin position="366"/>
        <end position="383"/>
    </location>
</feature>
<feature type="transmembrane region" description="Helical" evidence="1">
    <location>
        <begin position="111"/>
        <end position="138"/>
    </location>
</feature>
<dbReference type="SUPFAM" id="SSF55073">
    <property type="entry name" value="Nucleotide cyclase"/>
    <property type="match status" value="2"/>
</dbReference>
<feature type="transmembrane region" description="Helical" evidence="1">
    <location>
        <begin position="444"/>
        <end position="460"/>
    </location>
</feature>
<proteinExistence type="predicted"/>
<dbReference type="InterPro" id="IPR029787">
    <property type="entry name" value="Nucleotide_cyclase"/>
</dbReference>
<feature type="transmembrane region" description="Helical" evidence="1">
    <location>
        <begin position="52"/>
        <end position="69"/>
    </location>
</feature>
<feature type="transmembrane region" description="Helical" evidence="1">
    <location>
        <begin position="420"/>
        <end position="438"/>
    </location>
</feature>
<evidence type="ECO:0000313" key="4">
    <source>
        <dbReference type="Proteomes" id="UP000722989"/>
    </source>
</evidence>
<evidence type="ECO:0000256" key="1">
    <source>
        <dbReference type="SAM" id="Phobius"/>
    </source>
</evidence>
<feature type="transmembrane region" description="Helical" evidence="1">
    <location>
        <begin position="491"/>
        <end position="509"/>
    </location>
</feature>
<name>A0ABX0XXV7_9ACTN</name>
<feature type="domain" description="GGDEF" evidence="2">
    <location>
        <begin position="211"/>
        <end position="335"/>
    </location>
</feature>
<feature type="transmembrane region" description="Helical" evidence="1">
    <location>
        <begin position="20"/>
        <end position="40"/>
    </location>
</feature>
<dbReference type="EMBL" id="JAATVY010000008">
    <property type="protein sequence ID" value="NJC70874.1"/>
    <property type="molecule type" value="Genomic_DNA"/>
</dbReference>
<dbReference type="InterPro" id="IPR043128">
    <property type="entry name" value="Rev_trsase/Diguanyl_cyclase"/>
</dbReference>
<keyword evidence="4" id="KW-1185">Reference proteome</keyword>
<reference evidence="3 4" key="1">
    <citation type="submission" date="2020-03" db="EMBL/GenBank/DDBJ databases">
        <title>WGS of the type strain of Planosporangium spp.</title>
        <authorList>
            <person name="Thawai C."/>
        </authorList>
    </citation>
    <scope>NUCLEOTIDE SEQUENCE [LARGE SCALE GENOMIC DNA]</scope>
    <source>
        <strain evidence="3 4">TBRC 5610</strain>
    </source>
</reference>
<feature type="transmembrane region" description="Helical" evidence="1">
    <location>
        <begin position="467"/>
        <end position="485"/>
    </location>
</feature>
<gene>
    <name evidence="3" type="ORF">HC031_14285</name>
</gene>
<keyword evidence="1" id="KW-1133">Transmembrane helix</keyword>
<comment type="caution">
    <text evidence="3">The sequence shown here is derived from an EMBL/GenBank/DDBJ whole genome shotgun (WGS) entry which is preliminary data.</text>
</comment>
<evidence type="ECO:0000259" key="2">
    <source>
        <dbReference type="PROSITE" id="PS50887"/>
    </source>
</evidence>
<dbReference type="Pfam" id="PF00990">
    <property type="entry name" value="GGDEF"/>
    <property type="match status" value="2"/>
</dbReference>